<dbReference type="Proteomes" id="UP001049176">
    <property type="component" value="Chromosome 8"/>
</dbReference>
<accession>A0A9P7RTQ8</accession>
<feature type="chain" id="PRO_5040497845" description="Arabinan endo-1,5-alpha-L-arabinosidase" evidence="10">
    <location>
        <begin position="27"/>
        <end position="317"/>
    </location>
</feature>
<evidence type="ECO:0000256" key="10">
    <source>
        <dbReference type="SAM" id="SignalP"/>
    </source>
</evidence>
<dbReference type="InterPro" id="IPR050727">
    <property type="entry name" value="GH43_arabinanases"/>
</dbReference>
<dbReference type="OrthoDB" id="195678at2759"/>
<gene>
    <name evidence="11" type="ORF">E1B28_012835</name>
</gene>
<evidence type="ECO:0000256" key="5">
    <source>
        <dbReference type="ARBA" id="ARBA00022801"/>
    </source>
</evidence>
<feature type="signal peptide" evidence="10">
    <location>
        <begin position="1"/>
        <end position="26"/>
    </location>
</feature>
<keyword evidence="5 7" id="KW-0378">Hydrolase</keyword>
<dbReference type="CDD" id="cd08998">
    <property type="entry name" value="GH43_Arb43a-like"/>
    <property type="match status" value="1"/>
</dbReference>
<keyword evidence="6 7" id="KW-0326">Glycosidase</keyword>
<evidence type="ECO:0000256" key="2">
    <source>
        <dbReference type="ARBA" id="ARBA00004834"/>
    </source>
</evidence>
<proteinExistence type="inferred from homology"/>
<keyword evidence="12" id="KW-1185">Reference proteome</keyword>
<protein>
    <recommendedName>
        <fullName evidence="4 7">Arabinan endo-1,5-alpha-L-arabinosidase</fullName>
        <ecNumber evidence="4 7">3.2.1.99</ecNumber>
    </recommendedName>
</protein>
<comment type="catalytic activity">
    <reaction evidence="1 7">
        <text>Endohydrolysis of (1-&gt;5)-alpha-arabinofuranosidic linkages in (1-&gt;5)-arabinans.</text>
        <dbReference type="EC" id="3.2.1.99"/>
    </reaction>
</comment>
<evidence type="ECO:0000256" key="1">
    <source>
        <dbReference type="ARBA" id="ARBA00000375"/>
    </source>
</evidence>
<evidence type="ECO:0000313" key="11">
    <source>
        <dbReference type="EMBL" id="KAG7088888.1"/>
    </source>
</evidence>
<dbReference type="InterPro" id="IPR016840">
    <property type="entry name" value="Glyco_hydro_43_endo_a_Ara-ase"/>
</dbReference>
<dbReference type="PANTHER" id="PTHR43301:SF3">
    <property type="entry name" value="ARABINAN ENDO-1,5-ALPHA-L-ARABINOSIDASE A-RELATED"/>
    <property type="match status" value="1"/>
</dbReference>
<evidence type="ECO:0000256" key="8">
    <source>
        <dbReference type="PIRSR" id="PIRSR606710-1"/>
    </source>
</evidence>
<dbReference type="InterPro" id="IPR023296">
    <property type="entry name" value="Glyco_hydro_beta-prop_sf"/>
</dbReference>
<comment type="pathway">
    <text evidence="2 7">Glycan metabolism; L-arabinan degradation.</text>
</comment>
<organism evidence="11 12">
    <name type="scientific">Marasmius oreades</name>
    <name type="common">fairy-ring Marasmius</name>
    <dbReference type="NCBI Taxonomy" id="181124"/>
    <lineage>
        <taxon>Eukaryota</taxon>
        <taxon>Fungi</taxon>
        <taxon>Dikarya</taxon>
        <taxon>Basidiomycota</taxon>
        <taxon>Agaricomycotina</taxon>
        <taxon>Agaricomycetes</taxon>
        <taxon>Agaricomycetidae</taxon>
        <taxon>Agaricales</taxon>
        <taxon>Marasmiineae</taxon>
        <taxon>Marasmiaceae</taxon>
        <taxon>Marasmius</taxon>
    </lineage>
</organism>
<evidence type="ECO:0000256" key="7">
    <source>
        <dbReference type="PIRNR" id="PIRNR026534"/>
    </source>
</evidence>
<dbReference type="EC" id="3.2.1.99" evidence="4 7"/>
<keyword evidence="10" id="KW-0732">Signal</keyword>
<dbReference type="GeneID" id="66081910"/>
<dbReference type="InterPro" id="IPR006710">
    <property type="entry name" value="Glyco_hydro_43"/>
</dbReference>
<dbReference type="EMBL" id="CM032188">
    <property type="protein sequence ID" value="KAG7088888.1"/>
    <property type="molecule type" value="Genomic_DNA"/>
</dbReference>
<feature type="active site" description="Proton donor" evidence="8">
    <location>
        <position position="208"/>
    </location>
</feature>
<evidence type="ECO:0000256" key="3">
    <source>
        <dbReference type="ARBA" id="ARBA00009865"/>
    </source>
</evidence>
<dbReference type="RefSeq" id="XP_043005359.1">
    <property type="nucleotide sequence ID" value="XM_043157989.1"/>
</dbReference>
<dbReference type="PIRSF" id="PIRSF026534">
    <property type="entry name" value="Endo_alpha-L-arabinosidase"/>
    <property type="match status" value="1"/>
</dbReference>
<sequence length="317" mass="33550">MLQQPLQNMRFLSVALALIIAAVVSAVPGPGVVTGDTAVHDPTMCKDKNGKYWVFSTGQGIPIRSSTDRTAFKLEGKVWPNGASWTDKYTGKSNGDLWAPDCYYSGGTFFLFYAASTFGSQNSAIFFATSTTGAPGSFTDKGLVTSTSSSNNYNAIDPNLLIVGNTWYLSLGSFWTGIKGFQLDPSTGKPQGSVTSLAQRTANGGAIEASVVYKNGNFYYLFSSWDKCCAGTSSTYNIRVGRSSSPNGGFVDQSGVALTSGGGTLVLGSHDKIIGPGGQDVFDDTDGPILVYHYYTSTGSFLGINRLDFSSGWPVVV</sequence>
<feature type="site" description="Important for catalytic activity, responsible for pKa modulation of the active site Glu and correct orientation of both the proton donor and substrate" evidence="9">
    <location>
        <position position="157"/>
    </location>
</feature>
<name>A0A9P7RTQ8_9AGAR</name>
<evidence type="ECO:0000256" key="9">
    <source>
        <dbReference type="PIRSR" id="PIRSR606710-2"/>
    </source>
</evidence>
<evidence type="ECO:0000313" key="12">
    <source>
        <dbReference type="Proteomes" id="UP001049176"/>
    </source>
</evidence>
<dbReference type="SUPFAM" id="SSF75005">
    <property type="entry name" value="Arabinanase/levansucrase/invertase"/>
    <property type="match status" value="1"/>
</dbReference>
<evidence type="ECO:0000256" key="4">
    <source>
        <dbReference type="ARBA" id="ARBA00012586"/>
    </source>
</evidence>
<dbReference type="KEGG" id="more:E1B28_012835"/>
<dbReference type="PANTHER" id="PTHR43301">
    <property type="entry name" value="ARABINAN ENDO-1,5-ALPHA-L-ARABINOSIDASE"/>
    <property type="match status" value="1"/>
</dbReference>
<comment type="similarity">
    <text evidence="3 7">Belongs to the glycosyl hydrolase 43 family.</text>
</comment>
<evidence type="ECO:0000256" key="6">
    <source>
        <dbReference type="ARBA" id="ARBA00023295"/>
    </source>
</evidence>
<dbReference type="AlphaFoldDB" id="A0A9P7RTQ8"/>
<dbReference type="Gene3D" id="2.115.10.20">
    <property type="entry name" value="Glycosyl hydrolase domain, family 43"/>
    <property type="match status" value="1"/>
</dbReference>
<feature type="active site" description="Proton acceptor" evidence="8">
    <location>
        <position position="41"/>
    </location>
</feature>
<comment type="caution">
    <text evidence="11">The sequence shown here is derived from an EMBL/GenBank/DDBJ whole genome shotgun (WGS) entry which is preliminary data.</text>
</comment>
<dbReference type="GO" id="GO:0046558">
    <property type="term" value="F:arabinan endo-1,5-alpha-L-arabinosidase activity"/>
    <property type="evidence" value="ECO:0007669"/>
    <property type="project" value="UniProtKB-EC"/>
</dbReference>
<dbReference type="GO" id="GO:0005975">
    <property type="term" value="P:carbohydrate metabolic process"/>
    <property type="evidence" value="ECO:0007669"/>
    <property type="project" value="InterPro"/>
</dbReference>
<reference evidence="11" key="1">
    <citation type="journal article" date="2021" name="Genome Biol. Evol.">
        <title>The assembled and annotated genome of the fairy-ring fungus Marasmius oreades.</title>
        <authorList>
            <person name="Hiltunen M."/>
            <person name="Ament-Velasquez S.L."/>
            <person name="Johannesson H."/>
        </authorList>
    </citation>
    <scope>NUCLEOTIDE SEQUENCE</scope>
    <source>
        <strain evidence="11">03SP1</strain>
    </source>
</reference>
<dbReference type="Pfam" id="PF04616">
    <property type="entry name" value="Glyco_hydro_43"/>
    <property type="match status" value="1"/>
</dbReference>